<reference evidence="1 2" key="1">
    <citation type="submission" date="2018-06" db="EMBL/GenBank/DDBJ databases">
        <authorList>
            <person name="Strepis N."/>
        </authorList>
    </citation>
    <scope>NUCLEOTIDE SEQUENCE [LARGE SCALE GENOMIC DNA]</scope>
    <source>
        <strain evidence="1">LUCI</strain>
    </source>
</reference>
<proteinExistence type="predicted"/>
<dbReference type="Proteomes" id="UP000277811">
    <property type="component" value="Unassembled WGS sequence"/>
</dbReference>
<keyword evidence="2" id="KW-1185">Reference proteome</keyword>
<evidence type="ECO:0008006" key="3">
    <source>
        <dbReference type="Google" id="ProtNLM"/>
    </source>
</evidence>
<evidence type="ECO:0000313" key="2">
    <source>
        <dbReference type="Proteomes" id="UP000277811"/>
    </source>
</evidence>
<protein>
    <recommendedName>
        <fullName evidence="3">Normocyte-binding protein</fullName>
    </recommendedName>
</protein>
<accession>A0A498RBY6</accession>
<dbReference type="EMBL" id="UPPP01000105">
    <property type="protein sequence ID" value="VBB09024.1"/>
    <property type="molecule type" value="Genomic_DNA"/>
</dbReference>
<organism evidence="1 2">
    <name type="scientific">Lucifera butyrica</name>
    <dbReference type="NCBI Taxonomy" id="1351585"/>
    <lineage>
        <taxon>Bacteria</taxon>
        <taxon>Bacillati</taxon>
        <taxon>Bacillota</taxon>
        <taxon>Negativicutes</taxon>
        <taxon>Veillonellales</taxon>
        <taxon>Veillonellaceae</taxon>
        <taxon>Lucifera</taxon>
    </lineage>
</organism>
<gene>
    <name evidence="1" type="ORF">LUCI_4310</name>
</gene>
<sequence length="429" mass="49542">MKDQIVVKLNQIRNLDDRLLLKNVLNDVFLNLYEHSETMYRQLEERVFAEMAGLAESYDIYAAAAPRQEIDPVHYFLRPMLTADLAAREYDLANIMPAATSQSQYPLMKVFFDCDYRMLRSILNSGRIFRGAIVTDQGSIAAAFTLRPDLSYREQIASLYEAFINNNLPWKTINHPYIFRFAEVILQQWERVPGAEEVVREIKVDFAEYGPYVHYDTVPLWNVETLQLPGAGFPLPCEDKINFEHTISLEAAGPEHGYLAAVSGEQNIRYVRRTGQALTIVAPEQGRNTWDIIRIIKPAAGKIEKQKYPLVSNAKRQAFSDILAERSPRVIRTEAELRRLVATFVAAEDLSLSRLEIVRRGQAGPDPGERYEMNFFMMDEIRRADWQNRLLLYFTTTAQDYFLIYDLMSFIVAEVQLYYPDYQCEGILI</sequence>
<dbReference type="OrthoDB" id="1661761at2"/>
<name>A0A498RBY6_9FIRM</name>
<dbReference type="AlphaFoldDB" id="A0A498RBY6"/>
<evidence type="ECO:0000313" key="1">
    <source>
        <dbReference type="EMBL" id="VBB09024.1"/>
    </source>
</evidence>
<dbReference type="RefSeq" id="WP_122629845.1">
    <property type="nucleotide sequence ID" value="NZ_UPPP01000105.1"/>
</dbReference>